<evidence type="ECO:0000313" key="1">
    <source>
        <dbReference type="EMBL" id="SVA94697.1"/>
    </source>
</evidence>
<reference evidence="1" key="1">
    <citation type="submission" date="2018-05" db="EMBL/GenBank/DDBJ databases">
        <authorList>
            <person name="Lanie J.A."/>
            <person name="Ng W.-L."/>
            <person name="Kazmierczak K.M."/>
            <person name="Andrzejewski T.M."/>
            <person name="Davidsen T.M."/>
            <person name="Wayne K.J."/>
            <person name="Tettelin H."/>
            <person name="Glass J.I."/>
            <person name="Rusch D."/>
            <person name="Podicherti R."/>
            <person name="Tsui H.-C.T."/>
            <person name="Winkler M.E."/>
        </authorList>
    </citation>
    <scope>NUCLEOTIDE SEQUENCE</scope>
</reference>
<name>A0A382A0T9_9ZZZZ</name>
<proteinExistence type="predicted"/>
<gene>
    <name evidence="1" type="ORF">METZ01_LOCUS147551</name>
</gene>
<sequence>VDINGNIVWEYISPYYEEDHLGVESNGIFRVSAYNNNFIEKVL</sequence>
<feature type="non-terminal residue" evidence="1">
    <location>
        <position position="1"/>
    </location>
</feature>
<dbReference type="AlphaFoldDB" id="A0A382A0T9"/>
<protein>
    <submittedName>
        <fullName evidence="1">Uncharacterized protein</fullName>
    </submittedName>
</protein>
<organism evidence="1">
    <name type="scientific">marine metagenome</name>
    <dbReference type="NCBI Taxonomy" id="408172"/>
    <lineage>
        <taxon>unclassified sequences</taxon>
        <taxon>metagenomes</taxon>
        <taxon>ecological metagenomes</taxon>
    </lineage>
</organism>
<accession>A0A382A0T9</accession>
<dbReference type="EMBL" id="UINC01023303">
    <property type="protein sequence ID" value="SVA94697.1"/>
    <property type="molecule type" value="Genomic_DNA"/>
</dbReference>